<evidence type="ECO:0000313" key="2">
    <source>
        <dbReference type="Proteomes" id="UP000683360"/>
    </source>
</evidence>
<dbReference type="EMBL" id="CAJPWZ010000957">
    <property type="protein sequence ID" value="CAG2204496.1"/>
    <property type="molecule type" value="Genomic_DNA"/>
</dbReference>
<sequence>MLKGFAKYSLANVDRSTAVKPANERLKVSYDETNQRVREITEYSFTPKPGQETYEVIYLHQTKKEYRINLVTRKCNVTTLTRPFMPNGVPSNATFEGFATVARGGSVKPENERVKVSYDETNQRLREITDSPLTPTPGKETYEVIYLYQTVDRSNHAELHLLDQRIKVSYDEVNQRLREIDRFSFTSDKPMFEVIYLHKLNKKYIVNLKTRQCNVSTVTMPFRPLGVPVGSTFSGYSTLGASGLQGQFLNVASWNSTEGPNRYYGTVSTPDCFPVEYSYYSPPVGFVTSTISMELTSQEEKENQAATGLRKAIISVATFKFTLEEWEVVEADIRAA</sequence>
<organism evidence="1 2">
    <name type="scientific">Mytilus edulis</name>
    <name type="common">Blue mussel</name>
    <dbReference type="NCBI Taxonomy" id="6550"/>
    <lineage>
        <taxon>Eukaryota</taxon>
        <taxon>Metazoa</taxon>
        <taxon>Spiralia</taxon>
        <taxon>Lophotrochozoa</taxon>
        <taxon>Mollusca</taxon>
        <taxon>Bivalvia</taxon>
        <taxon>Autobranchia</taxon>
        <taxon>Pteriomorphia</taxon>
        <taxon>Mytilida</taxon>
        <taxon>Mytiloidea</taxon>
        <taxon>Mytilidae</taxon>
        <taxon>Mytilinae</taxon>
        <taxon>Mytilus</taxon>
    </lineage>
</organism>
<gene>
    <name evidence="1" type="ORF">MEDL_18934</name>
</gene>
<dbReference type="OrthoDB" id="6084362at2759"/>
<proteinExistence type="predicted"/>
<dbReference type="GO" id="GO:0005576">
    <property type="term" value="C:extracellular region"/>
    <property type="evidence" value="ECO:0007669"/>
    <property type="project" value="InterPro"/>
</dbReference>
<dbReference type="GO" id="GO:0005764">
    <property type="term" value="C:lysosome"/>
    <property type="evidence" value="ECO:0007669"/>
    <property type="project" value="TreeGrafter"/>
</dbReference>
<name>A0A8S3R5R8_MYTED</name>
<dbReference type="GO" id="GO:0007160">
    <property type="term" value="P:cell-matrix adhesion"/>
    <property type="evidence" value="ECO:0007669"/>
    <property type="project" value="InterPro"/>
</dbReference>
<protein>
    <submittedName>
        <fullName evidence="1">Uncharacterized protein</fullName>
    </submittedName>
</protein>
<dbReference type="Pfam" id="PF00811">
    <property type="entry name" value="Ependymin"/>
    <property type="match status" value="2"/>
</dbReference>
<accession>A0A8S3R5R8</accession>
<evidence type="ECO:0000313" key="1">
    <source>
        <dbReference type="EMBL" id="CAG2204496.1"/>
    </source>
</evidence>
<dbReference type="InterPro" id="IPR001299">
    <property type="entry name" value="Ependymin"/>
</dbReference>
<dbReference type="GO" id="GO:0005509">
    <property type="term" value="F:calcium ion binding"/>
    <property type="evidence" value="ECO:0007669"/>
    <property type="project" value="InterPro"/>
</dbReference>
<dbReference type="AlphaFoldDB" id="A0A8S3R5R8"/>
<keyword evidence="2" id="KW-1185">Reference proteome</keyword>
<dbReference type="PANTHER" id="PTHR10697">
    <property type="entry name" value="MAMMALIAN EPENDYMIN-RELATED PROTEIN 1"/>
    <property type="match status" value="1"/>
</dbReference>
<dbReference type="Proteomes" id="UP000683360">
    <property type="component" value="Unassembled WGS sequence"/>
</dbReference>
<reference evidence="1" key="1">
    <citation type="submission" date="2021-03" db="EMBL/GenBank/DDBJ databases">
        <authorList>
            <person name="Bekaert M."/>
        </authorList>
    </citation>
    <scope>NUCLEOTIDE SEQUENCE</scope>
</reference>
<dbReference type="PANTHER" id="PTHR10697:SF1">
    <property type="entry name" value="MAMMALIAN EPENDYMIN-RELATED PROTEIN 1"/>
    <property type="match status" value="1"/>
</dbReference>
<comment type="caution">
    <text evidence="1">The sequence shown here is derived from an EMBL/GenBank/DDBJ whole genome shotgun (WGS) entry which is preliminary data.</text>
</comment>